<name>A0A9Q3L1S5_9BASI</name>
<evidence type="ECO:0000313" key="1">
    <source>
        <dbReference type="EMBL" id="MBW0589697.1"/>
    </source>
</evidence>
<reference evidence="1" key="1">
    <citation type="submission" date="2021-03" db="EMBL/GenBank/DDBJ databases">
        <title>Draft genome sequence of rust myrtle Austropuccinia psidii MF-1, a brazilian biotype.</title>
        <authorList>
            <person name="Quecine M.C."/>
            <person name="Pachon D.M.R."/>
            <person name="Bonatelli M.L."/>
            <person name="Correr F.H."/>
            <person name="Franceschini L.M."/>
            <person name="Leite T.F."/>
            <person name="Margarido G.R.A."/>
            <person name="Almeida C.A."/>
            <person name="Ferrarezi J.A."/>
            <person name="Labate C.A."/>
        </authorList>
    </citation>
    <scope>NUCLEOTIDE SEQUENCE</scope>
    <source>
        <strain evidence="1">MF-1</strain>
    </source>
</reference>
<accession>A0A9Q3L1S5</accession>
<organism evidence="1 2">
    <name type="scientific">Austropuccinia psidii MF-1</name>
    <dbReference type="NCBI Taxonomy" id="1389203"/>
    <lineage>
        <taxon>Eukaryota</taxon>
        <taxon>Fungi</taxon>
        <taxon>Dikarya</taxon>
        <taxon>Basidiomycota</taxon>
        <taxon>Pucciniomycotina</taxon>
        <taxon>Pucciniomycetes</taxon>
        <taxon>Pucciniales</taxon>
        <taxon>Sphaerophragmiaceae</taxon>
        <taxon>Austropuccinia</taxon>
    </lineage>
</organism>
<sequence length="126" mass="14352">MSDVHPESPGHQLTPMSLRSNQIGDLSQLLDEGYTQIDNNPRAKRDHNKKIHQLTPDPHILKDQGFGNIPNRIPSNWVAPEALSSLTEVERRGIKLQEPVDLSLSIDKLKSMTRHPNFTQYSYMQT</sequence>
<protein>
    <submittedName>
        <fullName evidence="1">Uncharacterized protein</fullName>
    </submittedName>
</protein>
<keyword evidence="2" id="KW-1185">Reference proteome</keyword>
<dbReference type="AlphaFoldDB" id="A0A9Q3L1S5"/>
<evidence type="ECO:0000313" key="2">
    <source>
        <dbReference type="Proteomes" id="UP000765509"/>
    </source>
</evidence>
<dbReference type="Proteomes" id="UP000765509">
    <property type="component" value="Unassembled WGS sequence"/>
</dbReference>
<gene>
    <name evidence="1" type="ORF">O181_129412</name>
</gene>
<proteinExistence type="predicted"/>
<dbReference type="EMBL" id="AVOT02135256">
    <property type="protein sequence ID" value="MBW0589697.1"/>
    <property type="molecule type" value="Genomic_DNA"/>
</dbReference>
<comment type="caution">
    <text evidence="1">The sequence shown here is derived from an EMBL/GenBank/DDBJ whole genome shotgun (WGS) entry which is preliminary data.</text>
</comment>